<comment type="similarity">
    <text evidence="2 6">Belongs to the class-II DAHP synthase family.</text>
</comment>
<feature type="binding site" evidence="5">
    <location>
        <position position="398"/>
    </location>
    <ligand>
        <name>Mn(2+)</name>
        <dbReference type="ChEBI" id="CHEBI:29035"/>
    </ligand>
</feature>
<reference evidence="8" key="1">
    <citation type="submission" date="2013-11" db="EMBL/GenBank/DDBJ databases">
        <title>Genome sequence of the fusiform rust pathogen reveals effectors for host alternation and coevolution with pine.</title>
        <authorList>
            <consortium name="DOE Joint Genome Institute"/>
            <person name="Smith K."/>
            <person name="Pendleton A."/>
            <person name="Kubisiak T."/>
            <person name="Anderson C."/>
            <person name="Salamov A."/>
            <person name="Aerts A."/>
            <person name="Riley R."/>
            <person name="Clum A."/>
            <person name="Lindquist E."/>
            <person name="Ence D."/>
            <person name="Campbell M."/>
            <person name="Kronenberg Z."/>
            <person name="Feau N."/>
            <person name="Dhillon B."/>
            <person name="Hamelin R."/>
            <person name="Burleigh J."/>
            <person name="Smith J."/>
            <person name="Yandell M."/>
            <person name="Nelson C."/>
            <person name="Grigoriev I."/>
            <person name="Davis J."/>
        </authorList>
    </citation>
    <scope>NUCLEOTIDE SEQUENCE</scope>
    <source>
        <strain evidence="8">G11</strain>
    </source>
</reference>
<organism evidence="8 9">
    <name type="scientific">Cronartium quercuum f. sp. fusiforme G11</name>
    <dbReference type="NCBI Taxonomy" id="708437"/>
    <lineage>
        <taxon>Eukaryota</taxon>
        <taxon>Fungi</taxon>
        <taxon>Dikarya</taxon>
        <taxon>Basidiomycota</taxon>
        <taxon>Pucciniomycotina</taxon>
        <taxon>Pucciniomycetes</taxon>
        <taxon>Pucciniales</taxon>
        <taxon>Coleosporiaceae</taxon>
        <taxon>Cronartium</taxon>
    </lineage>
</organism>
<comment type="cofactor">
    <cofactor evidence="5">
        <name>Mn(2+)</name>
        <dbReference type="ChEBI" id="CHEBI:29035"/>
    </cofactor>
    <cofactor evidence="5">
        <name>Co(2+)</name>
        <dbReference type="ChEBI" id="CHEBI:48828"/>
    </cofactor>
    <cofactor evidence="5">
        <name>Cd(2+)</name>
        <dbReference type="ChEBI" id="CHEBI:48775"/>
    </cofactor>
    <text evidence="5">Binds 1 divalent cation per subunit. The enzyme is active with manganese, cobalt or cadmium ions.</text>
</comment>
<keyword evidence="6" id="KW-0028">Amino-acid biosynthesis</keyword>
<feature type="binding site" evidence="5">
    <location>
        <position position="114"/>
    </location>
    <ligand>
        <name>phosphoenolpyruvate</name>
        <dbReference type="ChEBI" id="CHEBI:58702"/>
    </ligand>
</feature>
<evidence type="ECO:0000256" key="5">
    <source>
        <dbReference type="PIRSR" id="PIRSR602480-1"/>
    </source>
</evidence>
<protein>
    <recommendedName>
        <fullName evidence="6">Phospho-2-dehydro-3-deoxyheptonate aldolase</fullName>
        <ecNumber evidence="6">2.5.1.54</ecNumber>
    </recommendedName>
</protein>
<dbReference type="Gene3D" id="3.20.20.70">
    <property type="entry name" value="Aldolase class I"/>
    <property type="match status" value="1"/>
</dbReference>
<feature type="compositionally biased region" description="Polar residues" evidence="7">
    <location>
        <begin position="270"/>
        <end position="286"/>
    </location>
</feature>
<keyword evidence="5" id="KW-0464">Manganese</keyword>
<evidence type="ECO:0000313" key="9">
    <source>
        <dbReference type="Proteomes" id="UP000886653"/>
    </source>
</evidence>
<keyword evidence="9" id="KW-1185">Reference proteome</keyword>
<dbReference type="EMBL" id="MU167216">
    <property type="protein sequence ID" value="KAG0150987.1"/>
    <property type="molecule type" value="Genomic_DNA"/>
</dbReference>
<name>A0A9P6NSU4_9BASI</name>
<evidence type="ECO:0000256" key="7">
    <source>
        <dbReference type="SAM" id="MobiDB-lite"/>
    </source>
</evidence>
<keyword evidence="5" id="KW-0104">Cadmium</keyword>
<dbReference type="GO" id="GO:0009073">
    <property type="term" value="P:aromatic amino acid family biosynthetic process"/>
    <property type="evidence" value="ECO:0007669"/>
    <property type="project" value="UniProtKB-KW"/>
</dbReference>
<comment type="catalytic activity">
    <reaction evidence="4 6">
        <text>D-erythrose 4-phosphate + phosphoenolpyruvate + H2O = 7-phospho-2-dehydro-3-deoxy-D-arabino-heptonate + phosphate</text>
        <dbReference type="Rhea" id="RHEA:14717"/>
        <dbReference type="ChEBI" id="CHEBI:15377"/>
        <dbReference type="ChEBI" id="CHEBI:16897"/>
        <dbReference type="ChEBI" id="CHEBI:43474"/>
        <dbReference type="ChEBI" id="CHEBI:58394"/>
        <dbReference type="ChEBI" id="CHEBI:58702"/>
        <dbReference type="EC" id="2.5.1.54"/>
    </reaction>
</comment>
<dbReference type="PANTHER" id="PTHR21337:SF0">
    <property type="entry name" value="PHOSPHO-2-DEHYDRO-3-DEOXYHEPTONATE ALDOLASE"/>
    <property type="match status" value="1"/>
</dbReference>
<dbReference type="GO" id="GO:0003849">
    <property type="term" value="F:3-deoxy-7-phosphoheptulonate synthase activity"/>
    <property type="evidence" value="ECO:0007669"/>
    <property type="project" value="UniProtKB-EC"/>
</dbReference>
<dbReference type="SUPFAM" id="SSF51569">
    <property type="entry name" value="Aldolase"/>
    <property type="match status" value="1"/>
</dbReference>
<dbReference type="EC" id="2.5.1.54" evidence="6"/>
<feature type="binding site" evidence="5">
    <location>
        <position position="442"/>
    </location>
    <ligand>
        <name>Mn(2+)</name>
        <dbReference type="ChEBI" id="CHEBI:29035"/>
    </ligand>
</feature>
<feature type="binding site" evidence="5">
    <location>
        <position position="365"/>
    </location>
    <ligand>
        <name>phosphoenolpyruvate</name>
        <dbReference type="ChEBI" id="CHEBI:58702"/>
    </ligand>
</feature>
<dbReference type="PANTHER" id="PTHR21337">
    <property type="entry name" value="PHOSPHO-2-DEHYDRO-3-DEOXYHEPTONATE ALDOLASE 1, 2"/>
    <property type="match status" value="1"/>
</dbReference>
<keyword evidence="3 6" id="KW-0808">Transferase</keyword>
<dbReference type="InterPro" id="IPR002480">
    <property type="entry name" value="DAHP_synth_2"/>
</dbReference>
<evidence type="ECO:0000256" key="1">
    <source>
        <dbReference type="ARBA" id="ARBA00004688"/>
    </source>
</evidence>
<evidence type="ECO:0000256" key="2">
    <source>
        <dbReference type="ARBA" id="ARBA00008911"/>
    </source>
</evidence>
<dbReference type="OrthoDB" id="2338at2759"/>
<evidence type="ECO:0000313" key="8">
    <source>
        <dbReference type="EMBL" id="KAG0150987.1"/>
    </source>
</evidence>
<sequence length="520" mass="58616">MDHNSNSGWSPSSWRTKSINQEVIYPNQNQNKLINVKKKLQKLPGLVTPQEIARLKKQLIAVARGEAFLLQGGDCAELFEYCQHEHITSRVKLLLMMSLIIIWEARMPVVRIGRIAGQFAKPRSQPTEIINGKEHLSFRGDIVNGHSLDERTPDPDRLLMAYFHSSATINHIRALLSSGYADLHRPSAWSFNYVRSPDLQAKYEDIVQRLEDSLGFMKTIGASQTTEAGSLQGALNTVDIWTSHEALMLEYEEALTRSEAPEKAPRARGFQSTVAKDTTAPASQSPIHDYLPDSPPLPSYDLSAHFLWVGDRTRQLDHAHLEFLRGVSNPIGIKLGPNMKIDELKEILDLINPGYEQGKVVLICRFGVDNVERCLPDCIKAVLYSAHRHTIFICDPMHGNTKTAEGLPGVKTRYTDDIFREIRMSIQIHNDHGSRLGGVHLEMTGELDEDGYSVTECLGGSMGLKTEHLSLNYQSYCDPRLNYEQSLDVAFLIANEFKRLRQDDWRSSRAVYDLLISPTV</sequence>
<keyword evidence="6" id="KW-0057">Aromatic amino acid biosynthesis</keyword>
<feature type="binding site" evidence="5">
    <location>
        <position position="478"/>
    </location>
    <ligand>
        <name>Mn(2+)</name>
        <dbReference type="ChEBI" id="CHEBI:29035"/>
    </ligand>
</feature>
<dbReference type="Proteomes" id="UP000886653">
    <property type="component" value="Unassembled WGS sequence"/>
</dbReference>
<comment type="pathway">
    <text evidence="1 6">Metabolic intermediate biosynthesis; chorismate biosynthesis; chorismate from D-erythrose 4-phosphate and phosphoenolpyruvate: step 1/7.</text>
</comment>
<dbReference type="Pfam" id="PF01474">
    <property type="entry name" value="DAHP_synth_2"/>
    <property type="match status" value="1"/>
</dbReference>
<comment type="caution">
    <text evidence="8">The sequence shown here is derived from an EMBL/GenBank/DDBJ whole genome shotgun (WGS) entry which is preliminary data.</text>
</comment>
<gene>
    <name evidence="8" type="ORF">CROQUDRAFT_57659</name>
</gene>
<evidence type="ECO:0000256" key="3">
    <source>
        <dbReference type="ARBA" id="ARBA00022679"/>
    </source>
</evidence>
<dbReference type="GO" id="GO:0008652">
    <property type="term" value="P:amino acid biosynthetic process"/>
    <property type="evidence" value="ECO:0007669"/>
    <property type="project" value="UniProtKB-KW"/>
</dbReference>
<feature type="region of interest" description="Disordered" evidence="7">
    <location>
        <begin position="258"/>
        <end position="290"/>
    </location>
</feature>
<dbReference type="InterPro" id="IPR013785">
    <property type="entry name" value="Aldolase_TIM"/>
</dbReference>
<proteinExistence type="inferred from homology"/>
<evidence type="ECO:0000256" key="6">
    <source>
        <dbReference type="RuleBase" id="RU363071"/>
    </source>
</evidence>
<accession>A0A9P6NSU4</accession>
<keyword evidence="5" id="KW-0170">Cobalt</keyword>
<feature type="binding site" evidence="5">
    <location>
        <position position="334"/>
    </location>
    <ligand>
        <name>phosphoenolpyruvate</name>
        <dbReference type="ChEBI" id="CHEBI:58702"/>
    </ligand>
</feature>
<feature type="binding site" evidence="5">
    <location>
        <position position="75"/>
    </location>
    <ligand>
        <name>Mn(2+)</name>
        <dbReference type="ChEBI" id="CHEBI:29035"/>
    </ligand>
</feature>
<evidence type="ECO:0000256" key="4">
    <source>
        <dbReference type="ARBA" id="ARBA00047508"/>
    </source>
</evidence>
<dbReference type="AlphaFoldDB" id="A0A9P6NSU4"/>